<dbReference type="PANTHER" id="PTHR43248:SF25">
    <property type="entry name" value="AB HYDROLASE-1 DOMAIN-CONTAINING PROTEIN-RELATED"/>
    <property type="match status" value="1"/>
</dbReference>
<keyword evidence="8" id="KW-1185">Reference proteome</keyword>
<accession>A0A6A6J9V1</accession>
<evidence type="ECO:0000256" key="3">
    <source>
        <dbReference type="SAM" id="MobiDB-lite"/>
    </source>
</evidence>
<dbReference type="EMBL" id="ML986510">
    <property type="protein sequence ID" value="KAF2273370.1"/>
    <property type="molecule type" value="Genomic_DNA"/>
</dbReference>
<gene>
    <name evidence="7" type="ORF">EI97DRAFT_480670</name>
</gene>
<dbReference type="Proteomes" id="UP000800097">
    <property type="component" value="Unassembled WGS sequence"/>
</dbReference>
<dbReference type="PANTHER" id="PTHR43248">
    <property type="entry name" value="2-SUCCINYL-6-HYDROXY-2,4-CYCLOHEXADIENE-1-CARBOXYLATE SYNTHASE"/>
    <property type="match status" value="1"/>
</dbReference>
<feature type="domain" description="AB hydrolase-1" evidence="5">
    <location>
        <begin position="114"/>
        <end position="299"/>
    </location>
</feature>
<evidence type="ECO:0000256" key="1">
    <source>
        <dbReference type="ARBA" id="ARBA00010088"/>
    </source>
</evidence>
<feature type="signal peptide" evidence="4">
    <location>
        <begin position="1"/>
        <end position="19"/>
    </location>
</feature>
<dbReference type="InterPro" id="IPR000073">
    <property type="entry name" value="AB_hydrolase_1"/>
</dbReference>
<dbReference type="RefSeq" id="XP_033650909.1">
    <property type="nucleotide sequence ID" value="XM_033802031.1"/>
</dbReference>
<evidence type="ECO:0000313" key="7">
    <source>
        <dbReference type="EMBL" id="KAF2273370.1"/>
    </source>
</evidence>
<dbReference type="OrthoDB" id="425534at2759"/>
<keyword evidence="4" id="KW-0732">Signal</keyword>
<feature type="domain" description="Peptidase S33 tripeptidyl aminopeptidase-like C-terminal" evidence="6">
    <location>
        <begin position="452"/>
        <end position="549"/>
    </location>
</feature>
<feature type="region of interest" description="Disordered" evidence="3">
    <location>
        <begin position="39"/>
        <end position="58"/>
    </location>
</feature>
<dbReference type="InterPro" id="IPR013595">
    <property type="entry name" value="Pept_S33_TAP-like_C"/>
</dbReference>
<reference evidence="7" key="1">
    <citation type="journal article" date="2020" name="Stud. Mycol.">
        <title>101 Dothideomycetes genomes: a test case for predicting lifestyles and emergence of pathogens.</title>
        <authorList>
            <person name="Haridas S."/>
            <person name="Albert R."/>
            <person name="Binder M."/>
            <person name="Bloem J."/>
            <person name="Labutti K."/>
            <person name="Salamov A."/>
            <person name="Andreopoulos B."/>
            <person name="Baker S."/>
            <person name="Barry K."/>
            <person name="Bills G."/>
            <person name="Bluhm B."/>
            <person name="Cannon C."/>
            <person name="Castanera R."/>
            <person name="Culley D."/>
            <person name="Daum C."/>
            <person name="Ezra D."/>
            <person name="Gonzalez J."/>
            <person name="Henrissat B."/>
            <person name="Kuo A."/>
            <person name="Liang C."/>
            <person name="Lipzen A."/>
            <person name="Lutzoni F."/>
            <person name="Magnuson J."/>
            <person name="Mondo S."/>
            <person name="Nolan M."/>
            <person name="Ohm R."/>
            <person name="Pangilinan J."/>
            <person name="Park H.-J."/>
            <person name="Ramirez L."/>
            <person name="Alfaro M."/>
            <person name="Sun H."/>
            <person name="Tritt A."/>
            <person name="Yoshinaga Y."/>
            <person name="Zwiers L.-H."/>
            <person name="Turgeon B."/>
            <person name="Goodwin S."/>
            <person name="Spatafora J."/>
            <person name="Crous P."/>
            <person name="Grigoriev I."/>
        </authorList>
    </citation>
    <scope>NUCLEOTIDE SEQUENCE</scope>
    <source>
        <strain evidence="7">CBS 379.55</strain>
    </source>
</reference>
<dbReference type="Pfam" id="PF08386">
    <property type="entry name" value="Abhydrolase_4"/>
    <property type="match status" value="1"/>
</dbReference>
<proteinExistence type="inferred from homology"/>
<dbReference type="InterPro" id="IPR051601">
    <property type="entry name" value="Serine_prot/Carboxylest_S33"/>
</dbReference>
<evidence type="ECO:0000259" key="6">
    <source>
        <dbReference type="Pfam" id="PF08386"/>
    </source>
</evidence>
<name>A0A6A6J9V1_WESOR</name>
<evidence type="ECO:0000313" key="8">
    <source>
        <dbReference type="Proteomes" id="UP000800097"/>
    </source>
</evidence>
<organism evidence="7 8">
    <name type="scientific">Westerdykella ornata</name>
    <dbReference type="NCBI Taxonomy" id="318751"/>
    <lineage>
        <taxon>Eukaryota</taxon>
        <taxon>Fungi</taxon>
        <taxon>Dikarya</taxon>
        <taxon>Ascomycota</taxon>
        <taxon>Pezizomycotina</taxon>
        <taxon>Dothideomycetes</taxon>
        <taxon>Pleosporomycetidae</taxon>
        <taxon>Pleosporales</taxon>
        <taxon>Sporormiaceae</taxon>
        <taxon>Westerdykella</taxon>
    </lineage>
</organism>
<dbReference type="GO" id="GO:0016787">
    <property type="term" value="F:hydrolase activity"/>
    <property type="evidence" value="ECO:0007669"/>
    <property type="project" value="UniProtKB-KW"/>
</dbReference>
<evidence type="ECO:0000259" key="5">
    <source>
        <dbReference type="Pfam" id="PF00561"/>
    </source>
</evidence>
<dbReference type="SUPFAM" id="SSF53474">
    <property type="entry name" value="alpha/beta-Hydrolases"/>
    <property type="match status" value="1"/>
</dbReference>
<dbReference type="Gene3D" id="3.40.50.1820">
    <property type="entry name" value="alpha/beta hydrolase"/>
    <property type="match status" value="1"/>
</dbReference>
<dbReference type="InterPro" id="IPR029058">
    <property type="entry name" value="AB_hydrolase_fold"/>
</dbReference>
<dbReference type="Pfam" id="PF00561">
    <property type="entry name" value="Abhydrolase_1"/>
    <property type="match status" value="1"/>
</dbReference>
<protein>
    <submittedName>
        <fullName evidence="7">Alpha/beta-hydrolase</fullName>
    </submittedName>
</protein>
<dbReference type="AlphaFoldDB" id="A0A6A6J9V1"/>
<sequence length="559" mass="60240">MGRCSTLLLLGGLLASASARPWTPWDTVQTGNENAATVANEQNNAPPSENADAGNVSDYKDIPASKEIKWVPCFGGNFTCMNLEVPLDYSDEGAGTTNIAFVRSVGGDGSGPDILFNPGGPGSSGTESLPPNIAVFRAIFGDEVNLVSFDPRGVKNSGPAASSSCFGNETEFATLYSAMSAQETSMAERYRLVKAWGERCTAVNAESKTKYIGTSAVVQDMKHFIELQATANGKKAEDAKLWYYGVSYGTVVGQTFAAMFPDKVERMILDANVPGERHYQGDTSIDLVDADAALLSFFDYCAEAGPDKCAFAGKDTQGQDVLTSDQLLARFRHILHKLDNEPLGYWSLASPLPGVLTKNLLLLQAFQLSYTPGQGFPLLAKLLQEVDYGNATTYMQISAPGEAEGEQPTDALPLITCLDSHKRRRRLSQDEFLQSIFDQEAISDYQGKVYAAQNGLFCTGLNIAPPESQQFEGFKETKTKDPILFVNSLRDPITPLRAAHEMATYFPGSAVLAINGTGHGLTAAYGKCTQEVLTAYLKDASLPEAGKICDPDKKPIVDQ</sequence>
<dbReference type="GeneID" id="54555206"/>
<feature type="chain" id="PRO_5025681913" evidence="4">
    <location>
        <begin position="20"/>
        <end position="559"/>
    </location>
</feature>
<keyword evidence="2 7" id="KW-0378">Hydrolase</keyword>
<evidence type="ECO:0000256" key="2">
    <source>
        <dbReference type="ARBA" id="ARBA00022801"/>
    </source>
</evidence>
<evidence type="ECO:0000256" key="4">
    <source>
        <dbReference type="SAM" id="SignalP"/>
    </source>
</evidence>
<comment type="similarity">
    <text evidence="1">Belongs to the peptidase S33 family.</text>
</comment>